<dbReference type="GO" id="GO:0005524">
    <property type="term" value="F:ATP binding"/>
    <property type="evidence" value="ECO:0007669"/>
    <property type="project" value="UniProtKB-KW"/>
</dbReference>
<dbReference type="Gene3D" id="3.30.590.10">
    <property type="entry name" value="Glutamine synthetase/guanido kinase, catalytic domain"/>
    <property type="match status" value="1"/>
</dbReference>
<evidence type="ECO:0000256" key="4">
    <source>
        <dbReference type="ARBA" id="ARBA00012937"/>
    </source>
</evidence>
<dbReference type="PANTHER" id="PTHR20852:SF110">
    <property type="entry name" value="GLUTAMINE SYNTHETASE"/>
    <property type="match status" value="1"/>
</dbReference>
<evidence type="ECO:0000256" key="2">
    <source>
        <dbReference type="ARBA" id="ARBA00009897"/>
    </source>
</evidence>
<dbReference type="PROSITE" id="PS51987">
    <property type="entry name" value="GS_CATALYTIC"/>
    <property type="match status" value="1"/>
</dbReference>
<evidence type="ECO:0000256" key="8">
    <source>
        <dbReference type="ARBA" id="ARBA00022840"/>
    </source>
</evidence>
<keyword evidence="6 13" id="KW-0436">Ligase</keyword>
<protein>
    <recommendedName>
        <fullName evidence="4">glutamine synthetase</fullName>
        <ecNumber evidence="4">6.3.1.2</ecNumber>
    </recommendedName>
    <alternativeName>
        <fullName evidence="9">Glutamate--ammonia ligase</fullName>
    </alternativeName>
</protein>
<dbReference type="GO" id="GO:0005737">
    <property type="term" value="C:cytoplasm"/>
    <property type="evidence" value="ECO:0007669"/>
    <property type="project" value="UniProtKB-SubCell"/>
</dbReference>
<dbReference type="InterPro" id="IPR008146">
    <property type="entry name" value="Gln_synth_cat_dom"/>
</dbReference>
<accession>A0A0K9NZC6</accession>
<evidence type="ECO:0000256" key="11">
    <source>
        <dbReference type="PROSITE-ProRule" id="PRU01331"/>
    </source>
</evidence>
<dbReference type="Proteomes" id="UP000036987">
    <property type="component" value="Unassembled WGS sequence"/>
</dbReference>
<dbReference type="SUPFAM" id="SSF55931">
    <property type="entry name" value="Glutamine synthetase/guanido kinase"/>
    <property type="match status" value="1"/>
</dbReference>
<evidence type="ECO:0000256" key="6">
    <source>
        <dbReference type="ARBA" id="ARBA00022598"/>
    </source>
</evidence>
<keyword evidence="8" id="KW-0067">ATP-binding</keyword>
<comment type="catalytic activity">
    <reaction evidence="10">
        <text>L-glutamate + NH4(+) + ATP = L-glutamine + ADP + phosphate + H(+)</text>
        <dbReference type="Rhea" id="RHEA:16169"/>
        <dbReference type="ChEBI" id="CHEBI:15378"/>
        <dbReference type="ChEBI" id="CHEBI:28938"/>
        <dbReference type="ChEBI" id="CHEBI:29985"/>
        <dbReference type="ChEBI" id="CHEBI:30616"/>
        <dbReference type="ChEBI" id="CHEBI:43474"/>
        <dbReference type="ChEBI" id="CHEBI:58359"/>
        <dbReference type="ChEBI" id="CHEBI:456216"/>
        <dbReference type="EC" id="6.3.1.2"/>
    </reaction>
</comment>
<name>A0A0K9NZC6_ZOSMR</name>
<sequence>MRSEGGYNVIKNAIEKLGLRHKEHIVEYGTRNERRLTGRHETADINAFSWGVANRGASVRVGRDTEKEGRGYFEDRRPTSNMDPYVVTSMIAETSILWKP</sequence>
<keyword evidence="7" id="KW-0547">Nucleotide-binding</keyword>
<organism evidence="13 14">
    <name type="scientific">Zostera marina</name>
    <name type="common">Eelgrass</name>
    <dbReference type="NCBI Taxonomy" id="29655"/>
    <lineage>
        <taxon>Eukaryota</taxon>
        <taxon>Viridiplantae</taxon>
        <taxon>Streptophyta</taxon>
        <taxon>Embryophyta</taxon>
        <taxon>Tracheophyta</taxon>
        <taxon>Spermatophyta</taxon>
        <taxon>Magnoliopsida</taxon>
        <taxon>Liliopsida</taxon>
        <taxon>Zosteraceae</taxon>
        <taxon>Zostera</taxon>
    </lineage>
</organism>
<dbReference type="FunFam" id="3.30.590.10:FF:000011">
    <property type="entry name" value="Glutamine synthetase"/>
    <property type="match status" value="1"/>
</dbReference>
<dbReference type="InterPro" id="IPR014746">
    <property type="entry name" value="Gln_synth/guanido_kin_cat_dom"/>
</dbReference>
<dbReference type="AlphaFoldDB" id="A0A0K9NZC6"/>
<evidence type="ECO:0000256" key="1">
    <source>
        <dbReference type="ARBA" id="ARBA00004496"/>
    </source>
</evidence>
<evidence type="ECO:0000313" key="14">
    <source>
        <dbReference type="Proteomes" id="UP000036987"/>
    </source>
</evidence>
<comment type="subunit">
    <text evidence="3">Homooctamer.</text>
</comment>
<comment type="caution">
    <text evidence="13">The sequence shown here is derived from an EMBL/GenBank/DDBJ whole genome shotgun (WGS) entry which is preliminary data.</text>
</comment>
<reference evidence="14" key="1">
    <citation type="journal article" date="2016" name="Nature">
        <title>The genome of the seagrass Zostera marina reveals angiosperm adaptation to the sea.</title>
        <authorList>
            <person name="Olsen J.L."/>
            <person name="Rouze P."/>
            <person name="Verhelst B."/>
            <person name="Lin Y.-C."/>
            <person name="Bayer T."/>
            <person name="Collen J."/>
            <person name="Dattolo E."/>
            <person name="De Paoli E."/>
            <person name="Dittami S."/>
            <person name="Maumus F."/>
            <person name="Michel G."/>
            <person name="Kersting A."/>
            <person name="Lauritano C."/>
            <person name="Lohaus R."/>
            <person name="Toepel M."/>
            <person name="Tonon T."/>
            <person name="Vanneste K."/>
            <person name="Amirebrahimi M."/>
            <person name="Brakel J."/>
            <person name="Bostroem C."/>
            <person name="Chovatia M."/>
            <person name="Grimwood J."/>
            <person name="Jenkins J.W."/>
            <person name="Jueterbock A."/>
            <person name="Mraz A."/>
            <person name="Stam W.T."/>
            <person name="Tice H."/>
            <person name="Bornberg-Bauer E."/>
            <person name="Green P.J."/>
            <person name="Pearson G.A."/>
            <person name="Procaccini G."/>
            <person name="Duarte C.M."/>
            <person name="Schmutz J."/>
            <person name="Reusch T.B.H."/>
            <person name="Van de Peer Y."/>
        </authorList>
    </citation>
    <scope>NUCLEOTIDE SEQUENCE [LARGE SCALE GENOMIC DNA]</scope>
    <source>
        <strain evidence="14">cv. Finnish</strain>
    </source>
</reference>
<dbReference type="InterPro" id="IPR050292">
    <property type="entry name" value="Glutamine_Synthetase"/>
</dbReference>
<dbReference type="STRING" id="29655.A0A0K9NZC6"/>
<keyword evidence="14" id="KW-1185">Reference proteome</keyword>
<feature type="domain" description="GS catalytic" evidence="12">
    <location>
        <begin position="1"/>
        <end position="100"/>
    </location>
</feature>
<evidence type="ECO:0000313" key="13">
    <source>
        <dbReference type="EMBL" id="KMZ61310.1"/>
    </source>
</evidence>
<dbReference type="PANTHER" id="PTHR20852">
    <property type="entry name" value="GLUTAMINE SYNTHETASE"/>
    <property type="match status" value="1"/>
</dbReference>
<gene>
    <name evidence="13" type="ORF">ZOSMA_53G01010</name>
</gene>
<dbReference type="EC" id="6.3.1.2" evidence="4"/>
<comment type="similarity">
    <text evidence="2 11">Belongs to the glutamine synthetase family.</text>
</comment>
<comment type="subcellular location">
    <subcellularLocation>
        <location evidence="1">Cytoplasm</location>
    </subcellularLocation>
</comment>
<dbReference type="OMA" id="RIPRQCE"/>
<evidence type="ECO:0000259" key="12">
    <source>
        <dbReference type="PROSITE" id="PS51987"/>
    </source>
</evidence>
<proteinExistence type="inferred from homology"/>
<evidence type="ECO:0000256" key="7">
    <source>
        <dbReference type="ARBA" id="ARBA00022741"/>
    </source>
</evidence>
<evidence type="ECO:0000256" key="10">
    <source>
        <dbReference type="ARBA" id="ARBA00049436"/>
    </source>
</evidence>
<dbReference type="EMBL" id="LFYR01001508">
    <property type="protein sequence ID" value="KMZ61310.1"/>
    <property type="molecule type" value="Genomic_DNA"/>
</dbReference>
<evidence type="ECO:0000256" key="3">
    <source>
        <dbReference type="ARBA" id="ARBA00011823"/>
    </source>
</evidence>
<evidence type="ECO:0000256" key="5">
    <source>
        <dbReference type="ARBA" id="ARBA00022490"/>
    </source>
</evidence>
<evidence type="ECO:0000256" key="9">
    <source>
        <dbReference type="ARBA" id="ARBA00030668"/>
    </source>
</evidence>
<keyword evidence="5" id="KW-0963">Cytoplasm</keyword>
<dbReference type="OrthoDB" id="1936100at2759"/>
<dbReference type="GO" id="GO:0004356">
    <property type="term" value="F:glutamine synthetase activity"/>
    <property type="evidence" value="ECO:0007669"/>
    <property type="project" value="UniProtKB-EC"/>
</dbReference>